<keyword evidence="11" id="KW-1185">Reference proteome</keyword>
<comment type="caution">
    <text evidence="10">The sequence shown here is derived from an EMBL/GenBank/DDBJ whole genome shotgun (WGS) entry which is preliminary data.</text>
</comment>
<evidence type="ECO:0000313" key="11">
    <source>
        <dbReference type="Proteomes" id="UP000323646"/>
    </source>
</evidence>
<name>A0A5D6W465_9FIRM</name>
<keyword evidence="5 9" id="KW-0812">Transmembrane</keyword>
<dbReference type="NCBIfam" id="TIGR00813">
    <property type="entry name" value="sss"/>
    <property type="match status" value="1"/>
</dbReference>
<evidence type="ECO:0000256" key="5">
    <source>
        <dbReference type="ARBA" id="ARBA00022692"/>
    </source>
</evidence>
<dbReference type="GO" id="GO:0036376">
    <property type="term" value="P:sodium ion export across plasma membrane"/>
    <property type="evidence" value="ECO:0007669"/>
    <property type="project" value="InterPro"/>
</dbReference>
<dbReference type="PANTHER" id="PTHR48086:SF4">
    <property type="entry name" value="SODIUM_PANTOTHENATE SYMPORTER"/>
    <property type="match status" value="1"/>
</dbReference>
<dbReference type="OrthoDB" id="9810181at2"/>
<dbReference type="Gene3D" id="1.20.1730.10">
    <property type="entry name" value="Sodium/glucose cotransporter"/>
    <property type="match status" value="1"/>
</dbReference>
<dbReference type="Proteomes" id="UP000323646">
    <property type="component" value="Unassembled WGS sequence"/>
</dbReference>
<evidence type="ECO:0000256" key="4">
    <source>
        <dbReference type="ARBA" id="ARBA00022475"/>
    </source>
</evidence>
<comment type="similarity">
    <text evidence="2 8">Belongs to the sodium:solute symporter (SSF) (TC 2.A.21) family.</text>
</comment>
<sequence length="500" mass="53385">MSNGNPAALLPLLAFMGIMVGIGIYVRRVQARGFASNFVQQYFIGNHDLSGFVLAMTTVATYSSVSSFVGGPGMAWQIGFGWIYMAVVQVTAIFLVLGIFGKRVAMLSRKFDAVTVVDIIRERFQSDALASMAAFIIVLFFCATMTAQFVGGAKLFAAVTGYSYEMGLLLFGLVVVAYTSIGGFRAVALTDTCCAVMMMIGIVLLLYYVLQAGGGYGSIMASIHANHPEMLEPLSAGHMPAGLYLTQWILVGICTIALPQSVVRGISYKDTKSLHHAMLIGTVVVGFMNIGINFTGILAHGVLTDSLQSYGGVDNIIPKTIVTAMPQALVGFAIIGPLAASISTISGLLIVAASAIIKDVYLHHQHQKGVVPTAGRLRLLSMSVTAVIGVVVFCIALTPPSLIWIINMFAFGGLETAFFWTLLLGLFWRRANKLGAILSMGGGTIAYCLTQGMGLKVMGLHQITIGITVSLLFFLLGAYLGKPQEPQVLAKFFPDKPEKM</sequence>
<feature type="transmembrane region" description="Helical" evidence="9">
    <location>
        <begin position="128"/>
        <end position="150"/>
    </location>
</feature>
<dbReference type="RefSeq" id="WP_149171580.1">
    <property type="nucleotide sequence ID" value="NZ_VTOY01000006.1"/>
</dbReference>
<comment type="subcellular location">
    <subcellularLocation>
        <location evidence="1">Membrane</location>
        <topology evidence="1">Multi-pass membrane protein</topology>
    </subcellularLocation>
</comment>
<dbReference type="AlphaFoldDB" id="A0A5D6W465"/>
<keyword evidence="3" id="KW-0813">Transport</keyword>
<dbReference type="InterPro" id="IPR001734">
    <property type="entry name" value="Na/solute_symporter"/>
</dbReference>
<accession>A0A5D6W465</accession>
<dbReference type="EMBL" id="VTOY01000006">
    <property type="protein sequence ID" value="TYZ22232.1"/>
    <property type="molecule type" value="Genomic_DNA"/>
</dbReference>
<organism evidence="10 11">
    <name type="scientific">Selenomonas ruminis</name>
    <dbReference type="NCBI Taxonomy" id="2593411"/>
    <lineage>
        <taxon>Bacteria</taxon>
        <taxon>Bacillati</taxon>
        <taxon>Bacillota</taxon>
        <taxon>Negativicutes</taxon>
        <taxon>Selenomonadales</taxon>
        <taxon>Selenomonadaceae</taxon>
        <taxon>Selenomonas</taxon>
    </lineage>
</organism>
<evidence type="ECO:0000256" key="6">
    <source>
        <dbReference type="ARBA" id="ARBA00022989"/>
    </source>
</evidence>
<feature type="transmembrane region" description="Helical" evidence="9">
    <location>
        <begin position="377"/>
        <end position="398"/>
    </location>
</feature>
<evidence type="ECO:0000256" key="3">
    <source>
        <dbReference type="ARBA" id="ARBA00022448"/>
    </source>
</evidence>
<dbReference type="InterPro" id="IPR018212">
    <property type="entry name" value="Na/solute_symporter_CS"/>
</dbReference>
<dbReference type="PANTHER" id="PTHR48086">
    <property type="entry name" value="SODIUM/PROLINE SYMPORTER-RELATED"/>
    <property type="match status" value="1"/>
</dbReference>
<feature type="transmembrane region" description="Helical" evidence="9">
    <location>
        <begin position="434"/>
        <end position="454"/>
    </location>
</feature>
<evidence type="ECO:0000256" key="7">
    <source>
        <dbReference type="ARBA" id="ARBA00023136"/>
    </source>
</evidence>
<feature type="transmembrane region" description="Helical" evidence="9">
    <location>
        <begin position="404"/>
        <end position="427"/>
    </location>
</feature>
<feature type="transmembrane region" description="Helical" evidence="9">
    <location>
        <begin position="162"/>
        <end position="181"/>
    </location>
</feature>
<proteinExistence type="inferred from homology"/>
<evidence type="ECO:0000256" key="1">
    <source>
        <dbReference type="ARBA" id="ARBA00004141"/>
    </source>
</evidence>
<feature type="transmembrane region" description="Helical" evidence="9">
    <location>
        <begin position="460"/>
        <end position="481"/>
    </location>
</feature>
<feature type="transmembrane region" description="Helical" evidence="9">
    <location>
        <begin position="81"/>
        <end position="100"/>
    </location>
</feature>
<keyword evidence="7 9" id="KW-0472">Membrane</keyword>
<feature type="transmembrane region" description="Helical" evidence="9">
    <location>
        <begin position="6"/>
        <end position="26"/>
    </location>
</feature>
<feature type="transmembrane region" description="Helical" evidence="9">
    <location>
        <begin position="279"/>
        <end position="303"/>
    </location>
</feature>
<dbReference type="Pfam" id="PF00474">
    <property type="entry name" value="SSF"/>
    <property type="match status" value="1"/>
</dbReference>
<dbReference type="GO" id="GO:0015233">
    <property type="term" value="F:pantothenate transmembrane transporter activity"/>
    <property type="evidence" value="ECO:0007669"/>
    <property type="project" value="InterPro"/>
</dbReference>
<dbReference type="PROSITE" id="PS00456">
    <property type="entry name" value="NA_SOLUT_SYMP_1"/>
    <property type="match status" value="1"/>
</dbReference>
<evidence type="ECO:0000256" key="2">
    <source>
        <dbReference type="ARBA" id="ARBA00006434"/>
    </source>
</evidence>
<feature type="transmembrane region" description="Helical" evidence="9">
    <location>
        <begin position="47"/>
        <end position="69"/>
    </location>
</feature>
<dbReference type="GO" id="GO:0015081">
    <property type="term" value="F:sodium ion transmembrane transporter activity"/>
    <property type="evidence" value="ECO:0007669"/>
    <property type="project" value="InterPro"/>
</dbReference>
<reference evidence="10 11" key="1">
    <citation type="submission" date="2019-08" db="EMBL/GenBank/DDBJ databases">
        <title>Selenomonas sp. mPRGC5 and Selenomonas sp. mPRGC8 isolated from ruminal fluid of dairy goat (Capra hircus).</title>
        <authorList>
            <person name="Poothong S."/>
            <person name="Nuengjamnong C."/>
            <person name="Tanasupawat S."/>
        </authorList>
    </citation>
    <scope>NUCLEOTIDE SEQUENCE [LARGE SCALE GENOMIC DNA]</scope>
    <source>
        <strain evidence="11">mPRGC5</strain>
    </source>
</reference>
<evidence type="ECO:0000313" key="10">
    <source>
        <dbReference type="EMBL" id="TYZ22232.1"/>
    </source>
</evidence>
<keyword evidence="6 9" id="KW-1133">Transmembrane helix</keyword>
<gene>
    <name evidence="10" type="primary">panF</name>
    <name evidence="10" type="ORF">FZ040_08395</name>
</gene>
<dbReference type="GO" id="GO:0005886">
    <property type="term" value="C:plasma membrane"/>
    <property type="evidence" value="ECO:0007669"/>
    <property type="project" value="TreeGrafter"/>
</dbReference>
<dbReference type="NCBIfam" id="TIGR02119">
    <property type="entry name" value="panF"/>
    <property type="match status" value="1"/>
</dbReference>
<feature type="transmembrane region" description="Helical" evidence="9">
    <location>
        <begin position="241"/>
        <end position="258"/>
    </location>
</feature>
<dbReference type="CDD" id="cd10327">
    <property type="entry name" value="SLC5sbd_PanF"/>
    <property type="match status" value="1"/>
</dbReference>
<protein>
    <submittedName>
        <fullName evidence="10">Sodium/pantothenate symporter</fullName>
    </submittedName>
</protein>
<feature type="transmembrane region" description="Helical" evidence="9">
    <location>
        <begin position="328"/>
        <end position="357"/>
    </location>
</feature>
<dbReference type="PROSITE" id="PS50283">
    <property type="entry name" value="NA_SOLUT_SYMP_3"/>
    <property type="match status" value="1"/>
</dbReference>
<evidence type="ECO:0000256" key="8">
    <source>
        <dbReference type="RuleBase" id="RU362091"/>
    </source>
</evidence>
<keyword evidence="4" id="KW-1003">Cell membrane</keyword>
<dbReference type="InterPro" id="IPR038377">
    <property type="entry name" value="Na/Glc_symporter_sf"/>
</dbReference>
<dbReference type="InterPro" id="IPR011849">
    <property type="entry name" value="Na/pantothenate_symporter"/>
</dbReference>
<evidence type="ECO:0000256" key="9">
    <source>
        <dbReference type="SAM" id="Phobius"/>
    </source>
</evidence>
<dbReference type="InterPro" id="IPR050277">
    <property type="entry name" value="Sodium:Solute_Symporter"/>
</dbReference>